<evidence type="ECO:0000256" key="1">
    <source>
        <dbReference type="ARBA" id="ARBA00010996"/>
    </source>
</evidence>
<dbReference type="AlphaFoldDB" id="A0A8J8K819"/>
<dbReference type="SUPFAM" id="SSF52833">
    <property type="entry name" value="Thioredoxin-like"/>
    <property type="match status" value="1"/>
</dbReference>
<keyword evidence="7" id="KW-1185">Reference proteome</keyword>
<reference evidence="6" key="1">
    <citation type="submission" date="2020-05" db="EMBL/GenBank/DDBJ databases">
        <title>Genomic Encyclopedia of Type Strains, Phase IV (KMG-V): Genome sequencing to study the core and pangenomes of soil and plant-associated prokaryotes.</title>
        <authorList>
            <person name="Whitman W."/>
        </authorList>
    </citation>
    <scope>NUCLEOTIDE SEQUENCE</scope>
    <source>
        <strain evidence="6">16F</strain>
    </source>
</reference>
<dbReference type="PANTHER" id="PTHR12151:SF25">
    <property type="entry name" value="LINALOOL DEHYDRATASE_ISOMERASE DOMAIN-CONTAINING PROTEIN"/>
    <property type="match status" value="1"/>
</dbReference>
<dbReference type="InterPro" id="IPR036249">
    <property type="entry name" value="Thioredoxin-like_sf"/>
</dbReference>
<feature type="disulfide bond" description="Redox-active" evidence="4">
    <location>
        <begin position="91"/>
        <end position="95"/>
    </location>
</feature>
<organism evidence="6 7">
    <name type="scientific">Frigoriflavimonas asaccharolytica</name>
    <dbReference type="NCBI Taxonomy" id="2735899"/>
    <lineage>
        <taxon>Bacteria</taxon>
        <taxon>Pseudomonadati</taxon>
        <taxon>Bacteroidota</taxon>
        <taxon>Flavobacteriia</taxon>
        <taxon>Flavobacteriales</taxon>
        <taxon>Weeksellaceae</taxon>
        <taxon>Frigoriflavimonas</taxon>
    </lineage>
</organism>
<protein>
    <submittedName>
        <fullName evidence="6">Protein SCO1/2</fullName>
    </submittedName>
</protein>
<dbReference type="RefSeq" id="WP_173778711.1">
    <property type="nucleotide sequence ID" value="NZ_JABSNO010000006.1"/>
</dbReference>
<dbReference type="EMBL" id="JABSNO010000006">
    <property type="protein sequence ID" value="NRS92101.1"/>
    <property type="molecule type" value="Genomic_DNA"/>
</dbReference>
<sequence length="220" mass="25030">MKKYNIKNTAIILLILSLASCKKSDNKSRVENLPYYSEASFTPHWFAQNSDSLKDFHKIPDFSLIDQNGDSITQKTLLNKIVIVDFFFAKCTGICPTMAANMKLIDSEFSKDDGVAILSHSVTPEADTVPVLKEYAKTKGITSPNWHLLTGDKKQIYNLGRKSYFVEETLGEKKTDLDFLHTENYVLIDKNRHIRGIYNGMNKTSVKELVEDIKTLKKEL</sequence>
<feature type="binding site" evidence="3">
    <location>
        <position position="181"/>
    </location>
    <ligand>
        <name>Cu cation</name>
        <dbReference type="ChEBI" id="CHEBI:23378"/>
    </ligand>
</feature>
<evidence type="ECO:0000256" key="3">
    <source>
        <dbReference type="PIRSR" id="PIRSR603782-1"/>
    </source>
</evidence>
<dbReference type="CDD" id="cd02968">
    <property type="entry name" value="SCO"/>
    <property type="match status" value="1"/>
</dbReference>
<dbReference type="InterPro" id="IPR013766">
    <property type="entry name" value="Thioredoxin_domain"/>
</dbReference>
<comment type="caution">
    <text evidence="6">The sequence shown here is derived from an EMBL/GenBank/DDBJ whole genome shotgun (WGS) entry which is preliminary data.</text>
</comment>
<keyword evidence="2 3" id="KW-0186">Copper</keyword>
<accession>A0A8J8K819</accession>
<comment type="similarity">
    <text evidence="1">Belongs to the SCO1/2 family.</text>
</comment>
<dbReference type="Pfam" id="PF02630">
    <property type="entry name" value="SCO1-SenC"/>
    <property type="match status" value="1"/>
</dbReference>
<proteinExistence type="inferred from homology"/>
<evidence type="ECO:0000259" key="5">
    <source>
        <dbReference type="PROSITE" id="PS51352"/>
    </source>
</evidence>
<dbReference type="InterPro" id="IPR003782">
    <property type="entry name" value="SCO1/SenC"/>
</dbReference>
<keyword evidence="3" id="KW-0479">Metal-binding</keyword>
<feature type="binding site" evidence="3">
    <location>
        <position position="95"/>
    </location>
    <ligand>
        <name>Cu cation</name>
        <dbReference type="ChEBI" id="CHEBI:23378"/>
    </ligand>
</feature>
<dbReference type="PROSITE" id="PS51257">
    <property type="entry name" value="PROKAR_LIPOPROTEIN"/>
    <property type="match status" value="1"/>
</dbReference>
<feature type="domain" description="Thioredoxin" evidence="5">
    <location>
        <begin position="53"/>
        <end position="218"/>
    </location>
</feature>
<feature type="binding site" evidence="3">
    <location>
        <position position="91"/>
    </location>
    <ligand>
        <name>Cu cation</name>
        <dbReference type="ChEBI" id="CHEBI:23378"/>
    </ligand>
</feature>
<evidence type="ECO:0000256" key="4">
    <source>
        <dbReference type="PIRSR" id="PIRSR603782-2"/>
    </source>
</evidence>
<evidence type="ECO:0000256" key="2">
    <source>
        <dbReference type="ARBA" id="ARBA00023008"/>
    </source>
</evidence>
<evidence type="ECO:0000313" key="7">
    <source>
        <dbReference type="Proteomes" id="UP000610746"/>
    </source>
</evidence>
<dbReference type="Proteomes" id="UP000610746">
    <property type="component" value="Unassembled WGS sequence"/>
</dbReference>
<gene>
    <name evidence="6" type="ORF">HNQ03_001168</name>
</gene>
<dbReference type="PROSITE" id="PS51352">
    <property type="entry name" value="THIOREDOXIN_2"/>
    <property type="match status" value="1"/>
</dbReference>
<evidence type="ECO:0000313" key="6">
    <source>
        <dbReference type="EMBL" id="NRS92101.1"/>
    </source>
</evidence>
<keyword evidence="4" id="KW-1015">Disulfide bond</keyword>
<dbReference type="PANTHER" id="PTHR12151">
    <property type="entry name" value="ELECTRON TRANSPORT PROTIN SCO1/SENC FAMILY MEMBER"/>
    <property type="match status" value="1"/>
</dbReference>
<name>A0A8J8K819_9FLAO</name>
<dbReference type="GO" id="GO:0046872">
    <property type="term" value="F:metal ion binding"/>
    <property type="evidence" value="ECO:0007669"/>
    <property type="project" value="UniProtKB-KW"/>
</dbReference>
<dbReference type="Gene3D" id="3.40.30.10">
    <property type="entry name" value="Glutaredoxin"/>
    <property type="match status" value="1"/>
</dbReference>